<dbReference type="AlphaFoldDB" id="A0A7G9YA08"/>
<evidence type="ECO:0000313" key="1">
    <source>
        <dbReference type="EMBL" id="QNO44842.1"/>
    </source>
</evidence>
<gene>
    <name evidence="1" type="ORF">LPBNCPND_00001</name>
</gene>
<accession>A0A7G9YA08</accession>
<dbReference type="Pfam" id="PF03683">
    <property type="entry name" value="UPF0175"/>
    <property type="match status" value="1"/>
</dbReference>
<organism evidence="1">
    <name type="scientific">Candidatus Methanogaster sp. ANME-2c ERB4</name>
    <dbReference type="NCBI Taxonomy" id="2759911"/>
    <lineage>
        <taxon>Archaea</taxon>
        <taxon>Methanobacteriati</taxon>
        <taxon>Methanobacteriota</taxon>
        <taxon>Stenosarchaea group</taxon>
        <taxon>Methanomicrobia</taxon>
        <taxon>Methanosarcinales</taxon>
        <taxon>ANME-2 cluster</taxon>
        <taxon>Candidatus Methanogasteraceae</taxon>
        <taxon>Candidatus Methanogaster</taxon>
    </lineage>
</organism>
<reference evidence="1" key="1">
    <citation type="submission" date="2020-06" db="EMBL/GenBank/DDBJ databases">
        <title>Unique genomic features of the anaerobic methanotrophic archaea.</title>
        <authorList>
            <person name="Chadwick G.L."/>
            <person name="Skennerton C.T."/>
            <person name="Laso-Perez R."/>
            <person name="Leu A.O."/>
            <person name="Speth D.R."/>
            <person name="Yu H."/>
            <person name="Morgan-Lang C."/>
            <person name="Hatzenpichler R."/>
            <person name="Goudeau D."/>
            <person name="Malmstrom R."/>
            <person name="Brazelton W.J."/>
            <person name="Woyke T."/>
            <person name="Hallam S.J."/>
            <person name="Tyson G.W."/>
            <person name="Wegener G."/>
            <person name="Boetius A."/>
            <person name="Orphan V."/>
        </authorList>
    </citation>
    <scope>NUCLEOTIDE SEQUENCE</scope>
</reference>
<dbReference type="EMBL" id="MT631025">
    <property type="protein sequence ID" value="QNO44842.1"/>
    <property type="molecule type" value="Genomic_DNA"/>
</dbReference>
<sequence length="85" mass="9818">MEMLLKIEEREIYPLVEIAKIERTEITETIASLLHELIEKKVVGMYSDGMISLWKAAEIMGVSSWEMIDLLAERGARIQIGRMEH</sequence>
<name>A0A7G9YA08_9EURY</name>
<protein>
    <submittedName>
        <fullName evidence="1">Uncharacterized protein</fullName>
    </submittedName>
</protein>
<dbReference type="InterPro" id="IPR005368">
    <property type="entry name" value="UPF0175"/>
</dbReference>
<proteinExistence type="predicted"/>